<name>A0A6C2C9M5_9LACO</name>
<protein>
    <submittedName>
        <fullName evidence="1">Uncharacterized protein</fullName>
    </submittedName>
</protein>
<dbReference type="RefSeq" id="WP_148622059.1">
    <property type="nucleotide sequence ID" value="NZ_SDGZ01000008.1"/>
</dbReference>
<comment type="caution">
    <text evidence="1">The sequence shown here is derived from an EMBL/GenBank/DDBJ whole genome shotgun (WGS) entry which is preliminary data.</text>
</comment>
<keyword evidence="2" id="KW-1185">Reference proteome</keyword>
<evidence type="ECO:0000313" key="2">
    <source>
        <dbReference type="Proteomes" id="UP000371977"/>
    </source>
</evidence>
<gene>
    <name evidence="1" type="ORF">ESZ50_02640</name>
</gene>
<dbReference type="AlphaFoldDB" id="A0A6C2C9M5"/>
<accession>A0A6C2C9M5</accession>
<proteinExistence type="predicted"/>
<evidence type="ECO:0000313" key="1">
    <source>
        <dbReference type="EMBL" id="TYC50587.1"/>
    </source>
</evidence>
<sequence>MKKLWIWNEGEEYFDEIPNTLKVIGKREKTQIFFGEYLDLSELGIPAQTIVTEAKTEDFIKDNGDIDKSRVGKALQNLGAVTIEDLRLYQRTLPGTNVYESASNILNAVEG</sequence>
<reference evidence="1 2" key="1">
    <citation type="submission" date="2019-01" db="EMBL/GenBank/DDBJ databases">
        <title>Weissella sp. nov., a novel lactic acid bacterium isolated from animal feces.</title>
        <authorList>
            <person name="Wang L.-T."/>
        </authorList>
    </citation>
    <scope>NUCLEOTIDE SEQUENCE [LARGE SCALE GENOMIC DNA]</scope>
    <source>
        <strain evidence="1 2">8H-2</strain>
    </source>
</reference>
<dbReference type="Proteomes" id="UP000371977">
    <property type="component" value="Unassembled WGS sequence"/>
</dbReference>
<dbReference type="EMBL" id="SDGZ01000008">
    <property type="protein sequence ID" value="TYC50587.1"/>
    <property type="molecule type" value="Genomic_DNA"/>
</dbReference>
<organism evidence="1 2">
    <name type="scientific">Weissella muntiaci</name>
    <dbReference type="NCBI Taxonomy" id="2508881"/>
    <lineage>
        <taxon>Bacteria</taxon>
        <taxon>Bacillati</taxon>
        <taxon>Bacillota</taxon>
        <taxon>Bacilli</taxon>
        <taxon>Lactobacillales</taxon>
        <taxon>Lactobacillaceae</taxon>
        <taxon>Weissella</taxon>
    </lineage>
</organism>